<evidence type="ECO:0000256" key="4">
    <source>
        <dbReference type="ARBA" id="ARBA00022842"/>
    </source>
</evidence>
<gene>
    <name evidence="6" type="ORF">DNJ96_06020</name>
</gene>
<protein>
    <submittedName>
        <fullName evidence="6">RNA-directed DNA polymerase</fullName>
    </submittedName>
</protein>
<accession>A0A4Q9RD58</accession>
<evidence type="ECO:0000313" key="6">
    <source>
        <dbReference type="EMBL" id="TBU98335.1"/>
    </source>
</evidence>
<reference evidence="6 7" key="1">
    <citation type="submission" date="2018-06" db="EMBL/GenBank/DDBJ databases">
        <title>Three novel Pseudomonas species isolated from symptomatic oak.</title>
        <authorList>
            <person name="Bueno-Gonzalez V."/>
            <person name="Brady C."/>
        </authorList>
    </citation>
    <scope>NUCLEOTIDE SEQUENCE [LARGE SCALE GENOMIC DNA]</scope>
    <source>
        <strain evidence="6 7">P17C</strain>
    </source>
</reference>
<dbReference type="EMBL" id="QJUP01000005">
    <property type="protein sequence ID" value="TBU98335.1"/>
    <property type="molecule type" value="Genomic_DNA"/>
</dbReference>
<keyword evidence="5 6" id="KW-0695">RNA-directed DNA polymerase</keyword>
<sequence length="292" mass="32733">MQSRKRLAAEIFNADIDLLERIAGHGDNFRVFHIIQGEKRRQVETPKPILERLHRRLFVLFERIEKPAYLQSGVKGRSYITNAQEHVGAVPLVKLDIKKFYPSVDAARVYRFFHEVMRCSPDVSGLLTKLCIYDSHVPTGSCVSQLLAYFATRPMFDELSALAESRGVKFTLYVDDMTFSGRSATPAFLWDVKKVVHSHGLQYHKDRIYAADSQKVVTGVLVSAQGIAVLPSKEFGIWLQSRNLGSGDLAERRAAIESLLGSVIAAGQIEKRLLSRVRGLRILHADALRSAG</sequence>
<keyword evidence="2" id="KW-0548">Nucleotidyltransferase</keyword>
<dbReference type="CDD" id="cd03487">
    <property type="entry name" value="RT_Bac_retron_II"/>
    <property type="match status" value="1"/>
</dbReference>
<dbReference type="Proteomes" id="UP000292639">
    <property type="component" value="Unassembled WGS sequence"/>
</dbReference>
<name>A0A4Q9RD58_9GAMM</name>
<dbReference type="GO" id="GO:0003723">
    <property type="term" value="F:RNA binding"/>
    <property type="evidence" value="ECO:0007669"/>
    <property type="project" value="InterPro"/>
</dbReference>
<evidence type="ECO:0000256" key="5">
    <source>
        <dbReference type="ARBA" id="ARBA00022918"/>
    </source>
</evidence>
<evidence type="ECO:0000313" key="7">
    <source>
        <dbReference type="Proteomes" id="UP000292639"/>
    </source>
</evidence>
<dbReference type="InterPro" id="IPR000123">
    <property type="entry name" value="Reverse_transcriptase_msDNA"/>
</dbReference>
<evidence type="ECO:0000256" key="3">
    <source>
        <dbReference type="ARBA" id="ARBA00022723"/>
    </source>
</evidence>
<keyword evidence="4" id="KW-0460">Magnesium</keyword>
<dbReference type="PRINTS" id="PR00866">
    <property type="entry name" value="RNADNAPOLMS"/>
</dbReference>
<dbReference type="AlphaFoldDB" id="A0A4Q9RD58"/>
<keyword evidence="1" id="KW-0808">Transferase</keyword>
<organism evidence="6 7">
    <name type="scientific">Stutzerimonas kirkiae</name>
    <dbReference type="NCBI Taxonomy" id="2211392"/>
    <lineage>
        <taxon>Bacteria</taxon>
        <taxon>Pseudomonadati</taxon>
        <taxon>Pseudomonadota</taxon>
        <taxon>Gammaproteobacteria</taxon>
        <taxon>Pseudomonadales</taxon>
        <taxon>Pseudomonadaceae</taxon>
        <taxon>Stutzerimonas</taxon>
    </lineage>
</organism>
<proteinExistence type="predicted"/>
<evidence type="ECO:0000256" key="2">
    <source>
        <dbReference type="ARBA" id="ARBA00022695"/>
    </source>
</evidence>
<keyword evidence="7" id="KW-1185">Reference proteome</keyword>
<dbReference type="GO" id="GO:0003964">
    <property type="term" value="F:RNA-directed DNA polymerase activity"/>
    <property type="evidence" value="ECO:0007669"/>
    <property type="project" value="UniProtKB-KW"/>
</dbReference>
<evidence type="ECO:0000256" key="1">
    <source>
        <dbReference type="ARBA" id="ARBA00022679"/>
    </source>
</evidence>
<keyword evidence="3" id="KW-0479">Metal-binding</keyword>
<comment type="caution">
    <text evidence="6">The sequence shown here is derived from an EMBL/GenBank/DDBJ whole genome shotgun (WGS) entry which is preliminary data.</text>
</comment>
<dbReference type="GO" id="GO:0046872">
    <property type="term" value="F:metal ion binding"/>
    <property type="evidence" value="ECO:0007669"/>
    <property type="project" value="UniProtKB-KW"/>
</dbReference>